<keyword evidence="26" id="KW-1185">Reference proteome</keyword>
<evidence type="ECO:0000256" key="18">
    <source>
        <dbReference type="ARBA" id="ARBA00043210"/>
    </source>
</evidence>
<comment type="catalytic activity">
    <reaction evidence="20">
        <text>hexadecanoyl-CoA + H2O = hexadecanoate + CoA + H(+)</text>
        <dbReference type="Rhea" id="RHEA:16645"/>
        <dbReference type="ChEBI" id="CHEBI:7896"/>
        <dbReference type="ChEBI" id="CHEBI:15377"/>
        <dbReference type="ChEBI" id="CHEBI:15378"/>
        <dbReference type="ChEBI" id="CHEBI:57287"/>
        <dbReference type="ChEBI" id="CHEBI:57379"/>
        <dbReference type="EC" id="3.1.2.2"/>
    </reaction>
    <physiologicalReaction direction="left-to-right" evidence="20">
        <dbReference type="Rhea" id="RHEA:16646"/>
    </physiologicalReaction>
</comment>
<dbReference type="GO" id="GO:0016289">
    <property type="term" value="F:acyl-CoA hydrolase activity"/>
    <property type="evidence" value="ECO:0007669"/>
    <property type="project" value="UniProtKB-ARBA"/>
</dbReference>
<sequence>MYRSQNCFGCGPENPMGLQLHIEQQDADGVITHFVSEKKHEGWPGIQHGGVTSALLDEVCGYVPNFMGLVAMTASLNVSFVAPIRVGESLKITAAPTRITRRLIDVQAKIVSKEGELKAEALAKMMVLSEEQRALAGLTELS</sequence>
<evidence type="ECO:0000256" key="7">
    <source>
        <dbReference type="ARBA" id="ARBA00022801"/>
    </source>
</evidence>
<dbReference type="EC" id="3.1.2.2" evidence="16"/>
<evidence type="ECO:0000256" key="19">
    <source>
        <dbReference type="ARBA" id="ARBA00047588"/>
    </source>
</evidence>
<evidence type="ECO:0000256" key="16">
    <source>
        <dbReference type="ARBA" id="ARBA00038848"/>
    </source>
</evidence>
<dbReference type="CDD" id="cd03443">
    <property type="entry name" value="PaaI_thioesterase"/>
    <property type="match status" value="1"/>
</dbReference>
<dbReference type="KEGG" id="afx:JZ786_08130"/>
<dbReference type="PANTHER" id="PTHR12418">
    <property type="entry name" value="ACYL-COENZYME A THIOESTERASE THEM4"/>
    <property type="match status" value="1"/>
</dbReference>
<dbReference type="PANTHER" id="PTHR12418:SF19">
    <property type="entry name" value="ACYL-COENZYME A THIOESTERASE THEM4"/>
    <property type="match status" value="1"/>
</dbReference>
<keyword evidence="11" id="KW-0472">Membrane</keyword>
<evidence type="ECO:0000256" key="12">
    <source>
        <dbReference type="ARBA" id="ARBA00023273"/>
    </source>
</evidence>
<comment type="catalytic activity">
    <reaction evidence="14">
        <text>(9Z)-octadecenoyl-CoA + H2O = (9Z)-octadecenoate + CoA + H(+)</text>
        <dbReference type="Rhea" id="RHEA:40139"/>
        <dbReference type="ChEBI" id="CHEBI:15377"/>
        <dbReference type="ChEBI" id="CHEBI:15378"/>
        <dbReference type="ChEBI" id="CHEBI:30823"/>
        <dbReference type="ChEBI" id="CHEBI:57287"/>
        <dbReference type="ChEBI" id="CHEBI:57387"/>
    </reaction>
    <physiologicalReaction direction="left-to-right" evidence="14">
        <dbReference type="Rhea" id="RHEA:40140"/>
    </physiologicalReaction>
</comment>
<evidence type="ECO:0000256" key="4">
    <source>
        <dbReference type="ARBA" id="ARBA00022475"/>
    </source>
</evidence>
<reference evidence="25 26" key="1">
    <citation type="submission" date="2021-02" db="EMBL/GenBank/DDBJ databases">
        <title>Alicyclobacillus curvatus sp. nov. and Alicyclobacillus mengziensis sp. nov., two acidophilic bacteria isolated from acid mine drainage.</title>
        <authorList>
            <person name="Huang Y."/>
        </authorList>
    </citation>
    <scope>NUCLEOTIDE SEQUENCE [LARGE SCALE GENOMIC DNA]</scope>
    <source>
        <strain evidence="25 26">S30H14</strain>
    </source>
</reference>
<keyword evidence="6" id="KW-0053">Apoptosis</keyword>
<evidence type="ECO:0000256" key="14">
    <source>
        <dbReference type="ARBA" id="ARBA00037002"/>
    </source>
</evidence>
<keyword evidence="9" id="KW-0809">Transit peptide</keyword>
<evidence type="ECO:0000256" key="2">
    <source>
        <dbReference type="ARBA" id="ARBA00004496"/>
    </source>
</evidence>
<dbReference type="Pfam" id="PF03061">
    <property type="entry name" value="4HBT"/>
    <property type="match status" value="1"/>
</dbReference>
<name>A0A9X7Z7W7_9BACL</name>
<keyword evidence="7" id="KW-0378">Hydrolase</keyword>
<evidence type="ECO:0000256" key="13">
    <source>
        <dbReference type="ARBA" id="ARBA00035852"/>
    </source>
</evidence>
<evidence type="ECO:0000259" key="24">
    <source>
        <dbReference type="Pfam" id="PF03061"/>
    </source>
</evidence>
<evidence type="ECO:0000256" key="3">
    <source>
        <dbReference type="ARBA" id="ARBA00004632"/>
    </source>
</evidence>
<keyword evidence="8" id="KW-0276">Fatty acid metabolism</keyword>
<accession>A0A9X7Z7W7</accession>
<dbReference type="InterPro" id="IPR052365">
    <property type="entry name" value="THEM4/THEM5_acyl-CoA_thioest"/>
</dbReference>
<dbReference type="InterPro" id="IPR003736">
    <property type="entry name" value="PAAI_dom"/>
</dbReference>
<evidence type="ECO:0000256" key="20">
    <source>
        <dbReference type="ARBA" id="ARBA00047734"/>
    </source>
</evidence>
<keyword evidence="4" id="KW-1003">Cell membrane</keyword>
<dbReference type="SUPFAM" id="SSF54637">
    <property type="entry name" value="Thioesterase/thiol ester dehydrase-isomerase"/>
    <property type="match status" value="1"/>
</dbReference>
<dbReference type="EMBL" id="CP071182">
    <property type="protein sequence ID" value="QSO48902.1"/>
    <property type="molecule type" value="Genomic_DNA"/>
</dbReference>
<dbReference type="GO" id="GO:0005737">
    <property type="term" value="C:cytoplasm"/>
    <property type="evidence" value="ECO:0007669"/>
    <property type="project" value="UniProtKB-SubCell"/>
</dbReference>
<evidence type="ECO:0000256" key="1">
    <source>
        <dbReference type="ARBA" id="ARBA00004170"/>
    </source>
</evidence>
<evidence type="ECO:0000256" key="21">
    <source>
        <dbReference type="ARBA" id="ARBA00047969"/>
    </source>
</evidence>
<dbReference type="Gene3D" id="3.10.129.10">
    <property type="entry name" value="Hotdog Thioesterase"/>
    <property type="match status" value="1"/>
</dbReference>
<keyword evidence="10" id="KW-0443">Lipid metabolism</keyword>
<evidence type="ECO:0000313" key="26">
    <source>
        <dbReference type="Proteomes" id="UP000663505"/>
    </source>
</evidence>
<comment type="catalytic activity">
    <reaction evidence="19">
        <text>octanoyl-CoA + H2O = octanoate + CoA + H(+)</text>
        <dbReference type="Rhea" id="RHEA:30143"/>
        <dbReference type="ChEBI" id="CHEBI:15377"/>
        <dbReference type="ChEBI" id="CHEBI:15378"/>
        <dbReference type="ChEBI" id="CHEBI:25646"/>
        <dbReference type="ChEBI" id="CHEBI:57287"/>
        <dbReference type="ChEBI" id="CHEBI:57386"/>
    </reaction>
    <physiologicalReaction direction="left-to-right" evidence="19">
        <dbReference type="Rhea" id="RHEA:30144"/>
    </physiologicalReaction>
</comment>
<dbReference type="AlphaFoldDB" id="A0A9X7Z7W7"/>
<dbReference type="RefSeq" id="WP_206658214.1">
    <property type="nucleotide sequence ID" value="NZ_CP071182.1"/>
</dbReference>
<evidence type="ECO:0000256" key="8">
    <source>
        <dbReference type="ARBA" id="ARBA00022832"/>
    </source>
</evidence>
<gene>
    <name evidence="25" type="ORF">JZ786_08130</name>
</gene>
<evidence type="ECO:0000256" key="15">
    <source>
        <dbReference type="ARBA" id="ARBA00038456"/>
    </source>
</evidence>
<feature type="domain" description="Thioesterase" evidence="24">
    <location>
        <begin position="45"/>
        <end position="117"/>
    </location>
</feature>
<evidence type="ECO:0000256" key="5">
    <source>
        <dbReference type="ARBA" id="ARBA00022490"/>
    </source>
</evidence>
<keyword evidence="5" id="KW-0963">Cytoplasm</keyword>
<dbReference type="InterPro" id="IPR006683">
    <property type="entry name" value="Thioestr_dom"/>
</dbReference>
<evidence type="ECO:0000313" key="25">
    <source>
        <dbReference type="EMBL" id="QSO48902.1"/>
    </source>
</evidence>
<evidence type="ECO:0000256" key="11">
    <source>
        <dbReference type="ARBA" id="ARBA00023136"/>
    </source>
</evidence>
<evidence type="ECO:0000256" key="17">
    <source>
        <dbReference type="ARBA" id="ARBA00040123"/>
    </source>
</evidence>
<evidence type="ECO:0000256" key="22">
    <source>
        <dbReference type="ARBA" id="ARBA00048074"/>
    </source>
</evidence>
<evidence type="ECO:0000256" key="9">
    <source>
        <dbReference type="ARBA" id="ARBA00022946"/>
    </source>
</evidence>
<organism evidence="25 26">
    <name type="scientific">Alicyclobacillus mengziensis</name>
    <dbReference type="NCBI Taxonomy" id="2931921"/>
    <lineage>
        <taxon>Bacteria</taxon>
        <taxon>Bacillati</taxon>
        <taxon>Bacillota</taxon>
        <taxon>Bacilli</taxon>
        <taxon>Bacillales</taxon>
        <taxon>Alicyclobacillaceae</taxon>
        <taxon>Alicyclobacillus</taxon>
    </lineage>
</organism>
<comment type="similarity">
    <text evidence="15">Belongs to the THEM4/THEM5 thioesterase family.</text>
</comment>
<dbReference type="GO" id="GO:0006631">
    <property type="term" value="P:fatty acid metabolic process"/>
    <property type="evidence" value="ECO:0007669"/>
    <property type="project" value="UniProtKB-KW"/>
</dbReference>
<comment type="subcellular location">
    <subcellularLocation>
        <location evidence="3">Cell projection</location>
        <location evidence="3">Ruffle membrane</location>
    </subcellularLocation>
    <subcellularLocation>
        <location evidence="2">Cytoplasm</location>
    </subcellularLocation>
    <subcellularLocation>
        <location evidence="1">Membrane</location>
        <topology evidence="1">Peripheral membrane protein</topology>
    </subcellularLocation>
</comment>
<comment type="catalytic activity">
    <reaction evidence="22">
        <text>dodecanoyl-CoA + H2O = dodecanoate + CoA + H(+)</text>
        <dbReference type="Rhea" id="RHEA:30135"/>
        <dbReference type="ChEBI" id="CHEBI:15377"/>
        <dbReference type="ChEBI" id="CHEBI:15378"/>
        <dbReference type="ChEBI" id="CHEBI:18262"/>
        <dbReference type="ChEBI" id="CHEBI:57287"/>
        <dbReference type="ChEBI" id="CHEBI:57375"/>
    </reaction>
    <physiologicalReaction direction="left-to-right" evidence="22">
        <dbReference type="Rhea" id="RHEA:30136"/>
    </physiologicalReaction>
</comment>
<dbReference type="InterPro" id="IPR029069">
    <property type="entry name" value="HotDog_dom_sf"/>
</dbReference>
<keyword evidence="12" id="KW-0966">Cell projection</keyword>
<comment type="catalytic activity">
    <reaction evidence="21">
        <text>decanoyl-CoA + H2O = decanoate + CoA + H(+)</text>
        <dbReference type="Rhea" id="RHEA:40059"/>
        <dbReference type="ChEBI" id="CHEBI:15377"/>
        <dbReference type="ChEBI" id="CHEBI:15378"/>
        <dbReference type="ChEBI" id="CHEBI:27689"/>
        <dbReference type="ChEBI" id="CHEBI:57287"/>
        <dbReference type="ChEBI" id="CHEBI:61430"/>
    </reaction>
    <physiologicalReaction direction="left-to-right" evidence="21">
        <dbReference type="Rhea" id="RHEA:40060"/>
    </physiologicalReaction>
</comment>
<evidence type="ECO:0000256" key="6">
    <source>
        <dbReference type="ARBA" id="ARBA00022703"/>
    </source>
</evidence>
<evidence type="ECO:0000256" key="23">
    <source>
        <dbReference type="ARBA" id="ARBA00048180"/>
    </source>
</evidence>
<protein>
    <recommendedName>
        <fullName evidence="17">Acyl-coenzyme A thioesterase THEM4</fullName>
        <ecNumber evidence="16">3.1.2.2</ecNumber>
    </recommendedName>
    <alternativeName>
        <fullName evidence="18">Thioesterase superfamily member 4</fullName>
    </alternativeName>
</protein>
<dbReference type="Proteomes" id="UP000663505">
    <property type="component" value="Chromosome"/>
</dbReference>
<evidence type="ECO:0000256" key="10">
    <source>
        <dbReference type="ARBA" id="ARBA00023098"/>
    </source>
</evidence>
<dbReference type="GO" id="GO:0016020">
    <property type="term" value="C:membrane"/>
    <property type="evidence" value="ECO:0007669"/>
    <property type="project" value="UniProtKB-SubCell"/>
</dbReference>
<comment type="catalytic activity">
    <reaction evidence="23">
        <text>tetradecanoyl-CoA + H2O = tetradecanoate + CoA + H(+)</text>
        <dbReference type="Rhea" id="RHEA:40119"/>
        <dbReference type="ChEBI" id="CHEBI:15377"/>
        <dbReference type="ChEBI" id="CHEBI:15378"/>
        <dbReference type="ChEBI" id="CHEBI:30807"/>
        <dbReference type="ChEBI" id="CHEBI:57287"/>
        <dbReference type="ChEBI" id="CHEBI:57385"/>
    </reaction>
    <physiologicalReaction direction="left-to-right" evidence="23">
        <dbReference type="Rhea" id="RHEA:40120"/>
    </physiologicalReaction>
</comment>
<dbReference type="NCBIfam" id="TIGR00369">
    <property type="entry name" value="unchar_dom_1"/>
    <property type="match status" value="1"/>
</dbReference>
<comment type="catalytic activity">
    <reaction evidence="13">
        <text>(5Z,8Z,11Z,14Z)-eicosatetraenoyl-CoA + H2O = (5Z,8Z,11Z,14Z)-eicosatetraenoate + CoA + H(+)</text>
        <dbReference type="Rhea" id="RHEA:40151"/>
        <dbReference type="ChEBI" id="CHEBI:15377"/>
        <dbReference type="ChEBI" id="CHEBI:15378"/>
        <dbReference type="ChEBI" id="CHEBI:32395"/>
        <dbReference type="ChEBI" id="CHEBI:57287"/>
        <dbReference type="ChEBI" id="CHEBI:57368"/>
    </reaction>
    <physiologicalReaction direction="left-to-right" evidence="13">
        <dbReference type="Rhea" id="RHEA:40152"/>
    </physiologicalReaction>
</comment>
<proteinExistence type="inferred from homology"/>